<comment type="similarity">
    <text evidence="1 3">Belongs to the type-B carboxylesterase/lipase family.</text>
</comment>
<dbReference type="PANTHER" id="PTHR11559">
    <property type="entry name" value="CARBOXYLESTERASE"/>
    <property type="match status" value="1"/>
</dbReference>
<sequence length="467" mass="51296">MTDAPQHVRPWQIVTAPAGSFRTVREDGVVRARGIRYAEAQRFAAPAPFAYPQTTPQQPFTADTPAPACPQRHQDTDERLIALGFDEHCQRLSITRPEDGRTDLPVLLWIHGGSYTGGAGDLPHYDPRWLVREQGVIVVSVTYRLGLFGYLGDAGSREANAGLLDQLEALRWTHRNIAAFGGDPDNITVAGQSAGGHAAWDLLLAADAQGPATRMIRRAIVQSAPLGIVHGRTQRVWEALAPSAEQTERMLAETPEQIVARESGINRLALRRGAARFMPFSTRYGADPLPPEERLEEGWRRAAEAVDLLIGTTAREVGLFTGILPPLQRLGRTRWGSRGVVEPLVRALTRRIYAKDARRWARRFRDAGGRVGLYRFEFGRPGHPLACCHLAELPLLFPHPAWRTGQEEAGAGVTGPQLMDSYDPDTLERAGRELRARWGAVLHGADPGELTGIPGVLRMLPVGGRRG</sequence>
<dbReference type="AlphaFoldDB" id="A0A199NPY0"/>
<name>A0A199NPY0_9MICC</name>
<accession>A0A199NPY0</accession>
<dbReference type="SUPFAM" id="SSF53474">
    <property type="entry name" value="alpha/beta-Hydrolases"/>
    <property type="match status" value="1"/>
</dbReference>
<protein>
    <recommendedName>
        <fullName evidence="3">Carboxylic ester hydrolase</fullName>
        <ecNumber evidence="3">3.1.1.-</ecNumber>
    </recommendedName>
</protein>
<keyword evidence="2 3" id="KW-0378">Hydrolase</keyword>
<reference evidence="5" key="1">
    <citation type="submission" date="2016-06" db="EMBL/GenBank/DDBJ databases">
        <title>Identification of putative biosynthetic pathways for the production of bioactive secondary metabolites by the marine actinomycete Kocuria kristinae RUTW2-3.</title>
        <authorList>
            <person name="Waterworth S.C."/>
            <person name="Walmsley T.A."/>
            <person name="Matongo T."/>
            <person name="Davies-Coleman M.T."/>
            <person name="Dorrington R.A."/>
        </authorList>
    </citation>
    <scope>NUCLEOTIDE SEQUENCE [LARGE SCALE GENOMIC DNA]</scope>
    <source>
        <strain evidence="5">RUTW2-3</strain>
    </source>
</reference>
<organism evidence="5 6">
    <name type="scientific">Rothia kristinae</name>
    <dbReference type="NCBI Taxonomy" id="37923"/>
    <lineage>
        <taxon>Bacteria</taxon>
        <taxon>Bacillati</taxon>
        <taxon>Actinomycetota</taxon>
        <taxon>Actinomycetes</taxon>
        <taxon>Micrococcales</taxon>
        <taxon>Micrococcaceae</taxon>
        <taxon>Rothia</taxon>
    </lineage>
</organism>
<evidence type="ECO:0000256" key="3">
    <source>
        <dbReference type="RuleBase" id="RU361235"/>
    </source>
</evidence>
<dbReference type="RefSeq" id="WP_058730993.1">
    <property type="nucleotide sequence ID" value="NZ_CP065738.1"/>
</dbReference>
<evidence type="ECO:0000256" key="2">
    <source>
        <dbReference type="ARBA" id="ARBA00022801"/>
    </source>
</evidence>
<dbReference type="Proteomes" id="UP000053171">
    <property type="component" value="Unassembled WGS sequence"/>
</dbReference>
<dbReference type="Gene3D" id="3.40.50.1820">
    <property type="entry name" value="alpha/beta hydrolase"/>
    <property type="match status" value="1"/>
</dbReference>
<dbReference type="ESTHER" id="9micc-a0a147e820">
    <property type="family name" value="Carb_B_Bacteria"/>
</dbReference>
<dbReference type="GO" id="GO:0016787">
    <property type="term" value="F:hydrolase activity"/>
    <property type="evidence" value="ECO:0007669"/>
    <property type="project" value="UniProtKB-KW"/>
</dbReference>
<keyword evidence="6" id="KW-1185">Reference proteome</keyword>
<dbReference type="STRING" id="37923.BK826_05400"/>
<evidence type="ECO:0000259" key="4">
    <source>
        <dbReference type="Pfam" id="PF00135"/>
    </source>
</evidence>
<evidence type="ECO:0000256" key="1">
    <source>
        <dbReference type="ARBA" id="ARBA00005964"/>
    </source>
</evidence>
<evidence type="ECO:0000313" key="5">
    <source>
        <dbReference type="EMBL" id="OAX51164.1"/>
    </source>
</evidence>
<dbReference type="Pfam" id="PF00135">
    <property type="entry name" value="COesterase"/>
    <property type="match status" value="1"/>
</dbReference>
<evidence type="ECO:0000313" key="6">
    <source>
        <dbReference type="Proteomes" id="UP000053171"/>
    </source>
</evidence>
<proteinExistence type="inferred from homology"/>
<dbReference type="InterPro" id="IPR002018">
    <property type="entry name" value="CarbesteraseB"/>
</dbReference>
<comment type="caution">
    <text evidence="5">The sequence shown here is derived from an EMBL/GenBank/DDBJ whole genome shotgun (WGS) entry which is preliminary data.</text>
</comment>
<dbReference type="InterPro" id="IPR050309">
    <property type="entry name" value="Type-B_Carboxylest/Lipase"/>
</dbReference>
<dbReference type="EMBL" id="LJBJ02000039">
    <property type="protein sequence ID" value="OAX51164.1"/>
    <property type="molecule type" value="Genomic_DNA"/>
</dbReference>
<dbReference type="InterPro" id="IPR019826">
    <property type="entry name" value="Carboxylesterase_B_AS"/>
</dbReference>
<feature type="domain" description="Carboxylesterase type B" evidence="4">
    <location>
        <begin position="31"/>
        <end position="322"/>
    </location>
</feature>
<gene>
    <name evidence="5" type="ORF">AN277_0210380</name>
</gene>
<dbReference type="GeneID" id="93546691"/>
<dbReference type="InterPro" id="IPR029058">
    <property type="entry name" value="AB_hydrolase_fold"/>
</dbReference>
<dbReference type="EC" id="3.1.1.-" evidence="3"/>
<dbReference type="PROSITE" id="PS00122">
    <property type="entry name" value="CARBOXYLESTERASE_B_1"/>
    <property type="match status" value="1"/>
</dbReference>